<sequence length="152" mass="16398">MKKLTLLAILATATLVACDTETEGPAPNTKTQLLTADPWRMTSWTSTTGSGSPVDQMPAQACQRDDRYSFGTNGVMTRTEGPLPCSGNSQTVVLTAPWNFNSGQTILTIGAANMGASTIPYEVVRLTADEMQLRYSRSVNMQTVVDNVNYVN</sequence>
<evidence type="ECO:0000313" key="3">
    <source>
        <dbReference type="Proteomes" id="UP001501153"/>
    </source>
</evidence>
<dbReference type="EMBL" id="BAABGZ010000013">
    <property type="protein sequence ID" value="GAA4352360.1"/>
    <property type="molecule type" value="Genomic_DNA"/>
</dbReference>
<dbReference type="PROSITE" id="PS51257">
    <property type="entry name" value="PROKAR_LIPOPROTEIN"/>
    <property type="match status" value="1"/>
</dbReference>
<name>A0ABP8I6X9_9BACT</name>
<evidence type="ECO:0000256" key="1">
    <source>
        <dbReference type="SAM" id="SignalP"/>
    </source>
</evidence>
<organism evidence="2 3">
    <name type="scientific">Hymenobacter saemangeumensis</name>
    <dbReference type="NCBI Taxonomy" id="1084522"/>
    <lineage>
        <taxon>Bacteria</taxon>
        <taxon>Pseudomonadati</taxon>
        <taxon>Bacteroidota</taxon>
        <taxon>Cytophagia</taxon>
        <taxon>Cytophagales</taxon>
        <taxon>Hymenobacteraceae</taxon>
        <taxon>Hymenobacter</taxon>
    </lineage>
</organism>
<reference evidence="3" key="1">
    <citation type="journal article" date="2019" name="Int. J. Syst. Evol. Microbiol.">
        <title>The Global Catalogue of Microorganisms (GCM) 10K type strain sequencing project: providing services to taxonomists for standard genome sequencing and annotation.</title>
        <authorList>
            <consortium name="The Broad Institute Genomics Platform"/>
            <consortium name="The Broad Institute Genome Sequencing Center for Infectious Disease"/>
            <person name="Wu L."/>
            <person name="Ma J."/>
        </authorList>
    </citation>
    <scope>NUCLEOTIDE SEQUENCE [LARGE SCALE GENOMIC DNA]</scope>
    <source>
        <strain evidence="3">JCM 17923</strain>
    </source>
</reference>
<protein>
    <recommendedName>
        <fullName evidence="4">Lipocalin-like domain-containing protein</fullName>
    </recommendedName>
</protein>
<evidence type="ECO:0000313" key="2">
    <source>
        <dbReference type="EMBL" id="GAA4352360.1"/>
    </source>
</evidence>
<dbReference type="RefSeq" id="WP_345234764.1">
    <property type="nucleotide sequence ID" value="NZ_BAABGZ010000013.1"/>
</dbReference>
<feature type="chain" id="PRO_5045785474" description="Lipocalin-like domain-containing protein" evidence="1">
    <location>
        <begin position="18"/>
        <end position="152"/>
    </location>
</feature>
<keyword evidence="1" id="KW-0732">Signal</keyword>
<feature type="signal peptide" evidence="1">
    <location>
        <begin position="1"/>
        <end position="17"/>
    </location>
</feature>
<evidence type="ECO:0008006" key="4">
    <source>
        <dbReference type="Google" id="ProtNLM"/>
    </source>
</evidence>
<gene>
    <name evidence="2" type="ORF">GCM10023185_11940</name>
</gene>
<dbReference type="Proteomes" id="UP001501153">
    <property type="component" value="Unassembled WGS sequence"/>
</dbReference>
<accession>A0ABP8I6X9</accession>
<comment type="caution">
    <text evidence="2">The sequence shown here is derived from an EMBL/GenBank/DDBJ whole genome shotgun (WGS) entry which is preliminary data.</text>
</comment>
<keyword evidence="3" id="KW-1185">Reference proteome</keyword>
<proteinExistence type="predicted"/>